<accession>I2Q4D8</accession>
<evidence type="ECO:0000256" key="2">
    <source>
        <dbReference type="ARBA" id="ARBA00023163"/>
    </source>
</evidence>
<dbReference type="InterPro" id="IPR009594">
    <property type="entry name" value="Tscrpt_reg_HTH_AraC_N"/>
</dbReference>
<dbReference type="InterPro" id="IPR009057">
    <property type="entry name" value="Homeodomain-like_sf"/>
</dbReference>
<evidence type="ECO:0000259" key="3">
    <source>
        <dbReference type="PROSITE" id="PS01124"/>
    </source>
</evidence>
<dbReference type="PROSITE" id="PS01124">
    <property type="entry name" value="HTH_ARAC_FAMILY_2"/>
    <property type="match status" value="1"/>
</dbReference>
<dbReference type="HOGENOM" id="CLU_000445_100_0_7"/>
<dbReference type="OrthoDB" id="9802263at2"/>
<dbReference type="Pfam" id="PF06719">
    <property type="entry name" value="AraC_N"/>
    <property type="match status" value="1"/>
</dbReference>
<dbReference type="AlphaFoldDB" id="I2Q4D8"/>
<dbReference type="PANTHER" id="PTHR43436:SF1">
    <property type="entry name" value="TRANSCRIPTIONAL REGULATORY PROTEIN"/>
    <property type="match status" value="1"/>
</dbReference>
<protein>
    <submittedName>
        <fullName evidence="4">Transcriptional regulator containing an amidase domain and an AraC-type DNA-binding HTH domain</fullName>
    </submittedName>
</protein>
<keyword evidence="1" id="KW-0805">Transcription regulation</keyword>
<organism evidence="4">
    <name type="scientific">Desulfovibrio sp. U5L</name>
    <dbReference type="NCBI Taxonomy" id="596152"/>
    <lineage>
        <taxon>Bacteria</taxon>
        <taxon>Pseudomonadati</taxon>
        <taxon>Thermodesulfobacteriota</taxon>
        <taxon>Desulfovibrionia</taxon>
        <taxon>Desulfovibrionales</taxon>
        <taxon>Desulfovibrionaceae</taxon>
        <taxon>Desulfovibrio</taxon>
    </lineage>
</organism>
<name>I2Q4D8_9BACT</name>
<feature type="domain" description="HTH araC/xylS-type" evidence="3">
    <location>
        <begin position="206"/>
        <end position="304"/>
    </location>
</feature>
<evidence type="ECO:0000256" key="1">
    <source>
        <dbReference type="ARBA" id="ARBA00023015"/>
    </source>
</evidence>
<proteinExistence type="predicted"/>
<dbReference type="PANTHER" id="PTHR43436">
    <property type="entry name" value="ARAC-FAMILY TRANSCRIPTIONAL REGULATOR"/>
    <property type="match status" value="1"/>
</dbReference>
<keyword evidence="2" id="KW-0804">Transcription</keyword>
<gene>
    <name evidence="4" type="ORF">DesU5LDRAFT_3004</name>
</gene>
<dbReference type="GO" id="GO:0003700">
    <property type="term" value="F:DNA-binding transcription factor activity"/>
    <property type="evidence" value="ECO:0007669"/>
    <property type="project" value="InterPro"/>
</dbReference>
<reference evidence="4" key="1">
    <citation type="submission" date="2011-11" db="EMBL/GenBank/DDBJ databases">
        <title>Improved High-Quality Draft sequence of Desulfovibrio sp. U5L.</title>
        <authorList>
            <consortium name="US DOE Joint Genome Institute"/>
            <person name="Lucas S."/>
            <person name="Han J."/>
            <person name="Lapidus A."/>
            <person name="Cheng J.-F."/>
            <person name="Goodwin L."/>
            <person name="Pitluck S."/>
            <person name="Peters L."/>
            <person name="Ovchinnikova G."/>
            <person name="Held B."/>
            <person name="Detter J.C."/>
            <person name="Han C."/>
            <person name="Tapia R."/>
            <person name="Land M."/>
            <person name="Hauser L."/>
            <person name="Kyrpides N."/>
            <person name="Ivanova N."/>
            <person name="Pagani I."/>
            <person name="Gabster J."/>
            <person name="Walker C."/>
            <person name="Stolyar S."/>
            <person name="Stahl D."/>
            <person name="Arkin A."/>
            <person name="Dehal P."/>
            <person name="Hazen T."/>
            <person name="Woyke T."/>
        </authorList>
    </citation>
    <scope>NUCLEOTIDE SEQUENCE [LARGE SCALE GENOMIC DNA]</scope>
    <source>
        <strain evidence="4">U5L</strain>
    </source>
</reference>
<dbReference type="SUPFAM" id="SSF46689">
    <property type="entry name" value="Homeodomain-like"/>
    <property type="match status" value="2"/>
</dbReference>
<dbReference type="STRING" id="596152.DesU5LDRAFT_3004"/>
<evidence type="ECO:0000313" key="4">
    <source>
        <dbReference type="EMBL" id="EIG54644.1"/>
    </source>
</evidence>
<dbReference type="GO" id="GO:0043565">
    <property type="term" value="F:sequence-specific DNA binding"/>
    <property type="evidence" value="ECO:0007669"/>
    <property type="project" value="InterPro"/>
</dbReference>
<dbReference type="SMART" id="SM00342">
    <property type="entry name" value="HTH_ARAC"/>
    <property type="match status" value="1"/>
</dbReference>
<keyword evidence="4" id="KW-0238">DNA-binding</keyword>
<dbReference type="EMBL" id="JH600068">
    <property type="protein sequence ID" value="EIG54644.1"/>
    <property type="molecule type" value="Genomic_DNA"/>
</dbReference>
<dbReference type="InterPro" id="IPR018060">
    <property type="entry name" value="HTH_AraC"/>
</dbReference>
<dbReference type="eggNOG" id="COG2207">
    <property type="taxonomic scope" value="Bacteria"/>
</dbReference>
<dbReference type="Gene3D" id="1.10.10.60">
    <property type="entry name" value="Homeodomain-like"/>
    <property type="match status" value="1"/>
</dbReference>
<dbReference type="Pfam" id="PF12833">
    <property type="entry name" value="HTH_18"/>
    <property type="match status" value="1"/>
</dbReference>
<sequence>MLLRDRNKVWTPDDLIITRKSLGERIAKWTNKKGRYVTPMSDFALSQYDMPTQLTHYMHEPSLCLVAQGAKRVLLGKEAYTYDAYHFLITSVNLPVVAQVIEASREKPFLGLFLKLNRRSIAELFMDSDVPLPRPQQAGRAMVVSEVTSPLLDAFIRLIDLLDTPDDIPMIAPLVQKEILYRLLVGDQGERLRQMGAAGTQSHQIAQTIDWLKENFNRPLQVEELAHYARMSTSTFHRHFRAVTSMSPLQYQKSLRLHEARRLMLTEHLDAASAAFQVGYESHTQFSREYSRMFGAPPLRDIKSIRQLADKTA</sequence>